<dbReference type="InterPro" id="IPR002500">
    <property type="entry name" value="PAPS_reduct_dom"/>
</dbReference>
<organism evidence="2 3">
    <name type="scientific">Seonamhaeicola aphaedonensis</name>
    <dbReference type="NCBI Taxonomy" id="1461338"/>
    <lineage>
        <taxon>Bacteria</taxon>
        <taxon>Pseudomonadati</taxon>
        <taxon>Bacteroidota</taxon>
        <taxon>Flavobacteriia</taxon>
        <taxon>Flavobacteriales</taxon>
        <taxon>Flavobacteriaceae</taxon>
    </lineage>
</organism>
<dbReference type="Gene3D" id="3.40.50.620">
    <property type="entry name" value="HUPs"/>
    <property type="match status" value="1"/>
</dbReference>
<dbReference type="InterPro" id="IPR050128">
    <property type="entry name" value="Sulfate_adenylyltrnsfr_sub2"/>
</dbReference>
<dbReference type="Pfam" id="PF01507">
    <property type="entry name" value="PAPS_reduct"/>
    <property type="match status" value="1"/>
</dbReference>
<evidence type="ECO:0000313" key="2">
    <source>
        <dbReference type="EMBL" id="RED44712.1"/>
    </source>
</evidence>
<dbReference type="InterPro" id="IPR014729">
    <property type="entry name" value="Rossmann-like_a/b/a_fold"/>
</dbReference>
<dbReference type="PANTHER" id="PTHR43196">
    <property type="entry name" value="SULFATE ADENYLYLTRANSFERASE SUBUNIT 2"/>
    <property type="match status" value="1"/>
</dbReference>
<dbReference type="PANTHER" id="PTHR43196:SF2">
    <property type="entry name" value="PHOSPHOADENOSINE PHOSPHOSULFATE REDUCTASE"/>
    <property type="match status" value="1"/>
</dbReference>
<evidence type="ECO:0000313" key="3">
    <source>
        <dbReference type="Proteomes" id="UP000256629"/>
    </source>
</evidence>
<name>A0A3D9H5K5_9FLAO</name>
<comment type="caution">
    <text evidence="2">The sequence shown here is derived from an EMBL/GenBank/DDBJ whole genome shotgun (WGS) entry which is preliminary data.</text>
</comment>
<dbReference type="RefSeq" id="WP_116525106.1">
    <property type="nucleotide sequence ID" value="NZ_QRDX01000010.1"/>
</dbReference>
<reference evidence="2 3" key="1">
    <citation type="submission" date="2018-07" db="EMBL/GenBank/DDBJ databases">
        <title>Genomic Encyclopedia of Type Strains, Phase III (KMG-III): the genomes of soil and plant-associated and newly described type strains.</title>
        <authorList>
            <person name="Whitman W."/>
        </authorList>
    </citation>
    <scope>NUCLEOTIDE SEQUENCE [LARGE SCALE GENOMIC DNA]</scope>
    <source>
        <strain evidence="2 3">CECT 8487</strain>
    </source>
</reference>
<evidence type="ECO:0000259" key="1">
    <source>
        <dbReference type="Pfam" id="PF01507"/>
    </source>
</evidence>
<accession>A0A3D9H5K5</accession>
<dbReference type="EMBL" id="QRDX01000010">
    <property type="protein sequence ID" value="RED44712.1"/>
    <property type="molecule type" value="Genomic_DNA"/>
</dbReference>
<dbReference type="AlphaFoldDB" id="A0A3D9H5K5"/>
<keyword evidence="3" id="KW-1185">Reference proteome</keyword>
<protein>
    <submittedName>
        <fullName evidence="2">Phosphoadenosine phosphosulfate reductase family protein</fullName>
    </submittedName>
</protein>
<proteinExistence type="predicted"/>
<dbReference type="SUPFAM" id="SSF52402">
    <property type="entry name" value="Adenine nucleotide alpha hydrolases-like"/>
    <property type="match status" value="1"/>
</dbReference>
<sequence length="379" mass="44816">MSKLQHVLGISGGKDSAALAIYLKDKYPMLDIKYYFTDTGKELDETYQLIDALEGQYGINIDRLEDKKISSTNEDPFDFHFKSFRGYLPSPQARWCTALMKLKPFEKFVNGKPTVSYVGIRGDEQREGYISREKNIQSIFPFRRNIWSQDVLEKIFNPENHEQLLTYYSQYIKGGKLDKIEAVFSKPIPFNRNYRLEKERIIKEKLDALLEFGVVEYNKSIFQYLKTTDYPLSMEDDYPLLENEDNLVRADIFKILEESGVGVPAYYNKVKYEVDGQVGEYARSRSGCYFCFFQQKIEWVWLYEQHPERFKEAMKYENEDEYFTWIPNESLKELMDPKRIREIKLDHLKRTNKHKSKNSKFLLDILDDTESDACTACFL</sequence>
<dbReference type="OrthoDB" id="9774475at2"/>
<dbReference type="Proteomes" id="UP000256629">
    <property type="component" value="Unassembled WGS sequence"/>
</dbReference>
<feature type="domain" description="Phosphoadenosine phosphosulphate reductase" evidence="1">
    <location>
        <begin position="6"/>
        <end position="126"/>
    </location>
</feature>
<gene>
    <name evidence="2" type="ORF">DFQ02_11014</name>
</gene>
<dbReference type="GO" id="GO:0003824">
    <property type="term" value="F:catalytic activity"/>
    <property type="evidence" value="ECO:0007669"/>
    <property type="project" value="InterPro"/>
</dbReference>